<dbReference type="NCBIfam" id="TIGR03067">
    <property type="entry name" value="Planc_TIGR03067"/>
    <property type="match status" value="1"/>
</dbReference>
<comment type="similarity">
    <text evidence="1">Belongs to the sigma-70 factor family. ECF subfamily.</text>
</comment>
<feature type="region of interest" description="Disordered" evidence="5">
    <location>
        <begin position="112"/>
        <end position="133"/>
    </location>
</feature>
<dbReference type="Gene3D" id="3.40.30.10">
    <property type="entry name" value="Glutaredoxin"/>
    <property type="match status" value="1"/>
</dbReference>
<dbReference type="CDD" id="cd06171">
    <property type="entry name" value="Sigma70_r4"/>
    <property type="match status" value="1"/>
</dbReference>
<name>A0A6M5YRB5_9BACT</name>
<evidence type="ECO:0000256" key="4">
    <source>
        <dbReference type="ARBA" id="ARBA00023163"/>
    </source>
</evidence>
<sequence>MDRTASETAAHCLRAARAALAGGGATDADLLDRFVRFRDESAFELLVWRHRRLILGVCRRALRHEQDAEDAFQATFLVLARKAGTVGRGESLAGWLHTVAARVARAARAAASRRASRERPGVDLSTVPDRGADAPDLVPPGLLTILDNEIAGLPRKHREPLVLCYLEGMTYRQAADRLAVPVGTLSARLAKAKAQLQARLTRRGVGLPAAALALFPWGSARGAESEFVHLTARAAKASASEGRSSVVASPYACQLAERVIQVMYLTKLKIVAASVLAVFVLVGGAFGLAPGRTGEDGKSPRPAAAPDKGSATLRGTWTQTVIDEVTVGGKPQPPKERTITFVITDDRIKVLDDEGFVEDEMTYKLDPTASPAGIDLTSQTLGAFPGVYRLDGERLRIVYNGARGGSRPAEVPAEGAVRPFGLIERDLKRVSAEPKSVAQRFANAPGCFWMLPPARLTSFSTNGFVLLYEKDADGAAILTLAAAAATDPQSRAPEYRPVLFDAKQQRFVPVVVTGGSSSGRRDGATVVLYRWRMDPKVLPADKVARVGVEQLTAEAHRAAARDAEERARKRGVEVFPYPEVGKAYVFAVKTSDGKTVASKDLKGKVVVIDWWASWCGPCVRLLPEVKNLYEKRRGEGLEVVGVNLDRDPETATKASRRLGVEWPQVLVPDDEAGRELWLTAVGTESIPLVLVLDRKGVLRAINPQDLKATVGKLLDEEPKDK</sequence>
<evidence type="ECO:0000256" key="3">
    <source>
        <dbReference type="ARBA" id="ARBA00023082"/>
    </source>
</evidence>
<keyword evidence="6" id="KW-1133">Transmembrane helix</keyword>
<dbReference type="GO" id="GO:0016987">
    <property type="term" value="F:sigma factor activity"/>
    <property type="evidence" value="ECO:0007669"/>
    <property type="project" value="UniProtKB-KW"/>
</dbReference>
<dbReference type="KEGG" id="ftj:FTUN_4152"/>
<dbReference type="EMBL" id="CP053452">
    <property type="protein sequence ID" value="QJW96595.1"/>
    <property type="molecule type" value="Genomic_DNA"/>
</dbReference>
<dbReference type="SUPFAM" id="SSF52833">
    <property type="entry name" value="Thioredoxin-like"/>
    <property type="match status" value="1"/>
</dbReference>
<dbReference type="InterPro" id="IPR014284">
    <property type="entry name" value="RNA_pol_sigma-70_dom"/>
</dbReference>
<dbReference type="AlphaFoldDB" id="A0A6M5YRB5"/>
<dbReference type="InterPro" id="IPR013249">
    <property type="entry name" value="RNA_pol_sigma70_r4_t2"/>
</dbReference>
<dbReference type="PANTHER" id="PTHR43133">
    <property type="entry name" value="RNA POLYMERASE ECF-TYPE SIGMA FACTO"/>
    <property type="match status" value="1"/>
</dbReference>
<evidence type="ECO:0000256" key="1">
    <source>
        <dbReference type="ARBA" id="ARBA00010641"/>
    </source>
</evidence>
<dbReference type="InterPro" id="IPR013325">
    <property type="entry name" value="RNA_pol_sigma_r2"/>
</dbReference>
<dbReference type="Gene3D" id="1.10.10.10">
    <property type="entry name" value="Winged helix-like DNA-binding domain superfamily/Winged helix DNA-binding domain"/>
    <property type="match status" value="1"/>
</dbReference>
<evidence type="ECO:0000256" key="2">
    <source>
        <dbReference type="ARBA" id="ARBA00023015"/>
    </source>
</evidence>
<dbReference type="InterPro" id="IPR013766">
    <property type="entry name" value="Thioredoxin_domain"/>
</dbReference>
<dbReference type="InterPro" id="IPR017504">
    <property type="entry name" value="CHP03067_Planctomycetes"/>
</dbReference>
<feature type="region of interest" description="Disordered" evidence="5">
    <location>
        <begin position="291"/>
        <end position="311"/>
    </location>
</feature>
<dbReference type="InterPro" id="IPR036249">
    <property type="entry name" value="Thioredoxin-like_sf"/>
</dbReference>
<evidence type="ECO:0000259" key="7">
    <source>
        <dbReference type="PROSITE" id="PS51352"/>
    </source>
</evidence>
<reference evidence="9" key="1">
    <citation type="submission" date="2020-05" db="EMBL/GenBank/DDBJ databases">
        <title>Frigoriglobus tundricola gen. nov., sp. nov., a psychrotolerant cellulolytic planctomycete of the family Gemmataceae with two divergent copies of 16S rRNA gene.</title>
        <authorList>
            <person name="Kulichevskaya I.S."/>
            <person name="Ivanova A.A."/>
            <person name="Naumoff D.G."/>
            <person name="Beletsky A.V."/>
            <person name="Rijpstra W.I.C."/>
            <person name="Sinninghe Damste J.S."/>
            <person name="Mardanov A.V."/>
            <person name="Ravin N.V."/>
            <person name="Dedysh S.N."/>
        </authorList>
    </citation>
    <scope>NUCLEOTIDE SEQUENCE [LARGE SCALE GENOMIC DNA]</scope>
    <source>
        <strain evidence="9">PL17</strain>
    </source>
</reference>
<evidence type="ECO:0000256" key="5">
    <source>
        <dbReference type="SAM" id="MobiDB-lite"/>
    </source>
</evidence>
<dbReference type="PROSITE" id="PS51352">
    <property type="entry name" value="THIOREDOXIN_2"/>
    <property type="match status" value="1"/>
</dbReference>
<evidence type="ECO:0000256" key="6">
    <source>
        <dbReference type="SAM" id="Phobius"/>
    </source>
</evidence>
<dbReference type="Gene3D" id="1.10.1740.10">
    <property type="match status" value="1"/>
</dbReference>
<dbReference type="RefSeq" id="WP_171472146.1">
    <property type="nucleotide sequence ID" value="NZ_CP053452.2"/>
</dbReference>
<dbReference type="Pfam" id="PF04542">
    <property type="entry name" value="Sigma70_r2"/>
    <property type="match status" value="1"/>
</dbReference>
<feature type="transmembrane region" description="Helical" evidence="6">
    <location>
        <begin position="270"/>
        <end position="289"/>
    </location>
</feature>
<dbReference type="NCBIfam" id="TIGR02937">
    <property type="entry name" value="sigma70-ECF"/>
    <property type="match status" value="1"/>
</dbReference>
<evidence type="ECO:0000313" key="9">
    <source>
        <dbReference type="Proteomes" id="UP000503447"/>
    </source>
</evidence>
<dbReference type="SUPFAM" id="SSF88659">
    <property type="entry name" value="Sigma3 and sigma4 domains of RNA polymerase sigma factors"/>
    <property type="match status" value="1"/>
</dbReference>
<keyword evidence="2" id="KW-0805">Transcription regulation</keyword>
<dbReference type="GO" id="GO:0016491">
    <property type="term" value="F:oxidoreductase activity"/>
    <property type="evidence" value="ECO:0007669"/>
    <property type="project" value="InterPro"/>
</dbReference>
<dbReference type="GO" id="GO:0003677">
    <property type="term" value="F:DNA binding"/>
    <property type="evidence" value="ECO:0007669"/>
    <property type="project" value="InterPro"/>
</dbReference>
<dbReference type="InterPro" id="IPR036388">
    <property type="entry name" value="WH-like_DNA-bd_sf"/>
</dbReference>
<keyword evidence="4" id="KW-0804">Transcription</keyword>
<organism evidence="8 9">
    <name type="scientific">Frigoriglobus tundricola</name>
    <dbReference type="NCBI Taxonomy" id="2774151"/>
    <lineage>
        <taxon>Bacteria</taxon>
        <taxon>Pseudomonadati</taxon>
        <taxon>Planctomycetota</taxon>
        <taxon>Planctomycetia</taxon>
        <taxon>Gemmatales</taxon>
        <taxon>Gemmataceae</taxon>
        <taxon>Frigoriglobus</taxon>
    </lineage>
</organism>
<accession>A0A6M5YRB5</accession>
<protein>
    <recommendedName>
        <fullName evidence="7">Thioredoxin domain-containing protein</fullName>
    </recommendedName>
</protein>
<dbReference type="GO" id="GO:0006352">
    <property type="term" value="P:DNA-templated transcription initiation"/>
    <property type="evidence" value="ECO:0007669"/>
    <property type="project" value="InterPro"/>
</dbReference>
<feature type="domain" description="Thioredoxin" evidence="7">
    <location>
        <begin position="577"/>
        <end position="719"/>
    </location>
</feature>
<dbReference type="InterPro" id="IPR007627">
    <property type="entry name" value="RNA_pol_sigma70_r2"/>
</dbReference>
<keyword evidence="6" id="KW-0472">Membrane</keyword>
<dbReference type="PANTHER" id="PTHR43133:SF51">
    <property type="entry name" value="RNA POLYMERASE SIGMA FACTOR"/>
    <property type="match status" value="1"/>
</dbReference>
<evidence type="ECO:0000313" key="8">
    <source>
        <dbReference type="EMBL" id="QJW96595.1"/>
    </source>
</evidence>
<dbReference type="InterPro" id="IPR013740">
    <property type="entry name" value="Redoxin"/>
</dbReference>
<dbReference type="Proteomes" id="UP000503447">
    <property type="component" value="Chromosome"/>
</dbReference>
<keyword evidence="9" id="KW-1185">Reference proteome</keyword>
<dbReference type="CDD" id="cd02966">
    <property type="entry name" value="TlpA_like_family"/>
    <property type="match status" value="1"/>
</dbReference>
<keyword evidence="6" id="KW-0812">Transmembrane</keyword>
<dbReference type="Pfam" id="PF08534">
    <property type="entry name" value="Redoxin"/>
    <property type="match status" value="1"/>
</dbReference>
<dbReference type="InterPro" id="IPR039425">
    <property type="entry name" value="RNA_pol_sigma-70-like"/>
</dbReference>
<keyword evidence="3" id="KW-0731">Sigma factor</keyword>
<dbReference type="Pfam" id="PF08281">
    <property type="entry name" value="Sigma70_r4_2"/>
    <property type="match status" value="1"/>
</dbReference>
<proteinExistence type="inferred from homology"/>
<dbReference type="SUPFAM" id="SSF88946">
    <property type="entry name" value="Sigma2 domain of RNA polymerase sigma factors"/>
    <property type="match status" value="1"/>
</dbReference>
<gene>
    <name evidence="8" type="ORF">FTUN_4152</name>
</gene>
<dbReference type="InterPro" id="IPR013324">
    <property type="entry name" value="RNA_pol_sigma_r3/r4-like"/>
</dbReference>